<gene>
    <name evidence="1" type="ORF">ZEAMMB73_Zm00001d050216</name>
</gene>
<evidence type="ECO:0000313" key="1">
    <source>
        <dbReference type="EMBL" id="AQK52121.1"/>
    </source>
</evidence>
<organism evidence="1">
    <name type="scientific">Zea mays</name>
    <name type="common">Maize</name>
    <dbReference type="NCBI Taxonomy" id="4577"/>
    <lineage>
        <taxon>Eukaryota</taxon>
        <taxon>Viridiplantae</taxon>
        <taxon>Streptophyta</taxon>
        <taxon>Embryophyta</taxon>
        <taxon>Tracheophyta</taxon>
        <taxon>Spermatophyta</taxon>
        <taxon>Magnoliopsida</taxon>
        <taxon>Liliopsida</taxon>
        <taxon>Poales</taxon>
        <taxon>Poaceae</taxon>
        <taxon>PACMAD clade</taxon>
        <taxon>Panicoideae</taxon>
        <taxon>Andropogonodae</taxon>
        <taxon>Andropogoneae</taxon>
        <taxon>Tripsacinae</taxon>
        <taxon>Zea</taxon>
    </lineage>
</organism>
<protein>
    <submittedName>
        <fullName evidence="1">Afadin/alpha-actinin-binding protein</fullName>
    </submittedName>
</protein>
<reference evidence="1" key="1">
    <citation type="submission" date="2015-12" db="EMBL/GenBank/DDBJ databases">
        <title>Update maize B73 reference genome by single molecule sequencing technologies.</title>
        <authorList>
            <consortium name="Maize Genome Sequencing Project"/>
            <person name="Ware D."/>
        </authorList>
    </citation>
    <scope>NUCLEOTIDE SEQUENCE</scope>
    <source>
        <tissue evidence="1">Seedling</tissue>
    </source>
</reference>
<name>A0A1D6Q0E1_MAIZE</name>
<accession>A0A1D6Q0E1</accession>
<dbReference type="EMBL" id="CM000780">
    <property type="protein sequence ID" value="AQK52121.1"/>
    <property type="molecule type" value="Genomic_DNA"/>
</dbReference>
<dbReference type="AlphaFoldDB" id="A0A1D6Q0E1"/>
<dbReference type="PANTHER" id="PTHR47057">
    <property type="entry name" value="AFADIN/ALPHA-ACTININ-BINDING"/>
    <property type="match status" value="1"/>
</dbReference>
<proteinExistence type="predicted"/>
<dbReference type="PANTHER" id="PTHR47057:SF1">
    <property type="entry name" value="AFADIN_ALPHA-ACTININ-BINDING PROTEIN"/>
    <property type="match status" value="1"/>
</dbReference>
<sequence length="164" mass="18411">MSSSARFDLRASSHQLQPPPSHASMSSDGGAFANAENLEHCARYLNQTLVTFGFPASLDLFATDPVLPLPSLPRLAAASRLCIHFGRGGLFAYDFRGLRDLFILSPFLKKQIFEANSSIVLLYSYLLNFSPLYLSIYIFHCLYLGCHLRFVRVFFPAIILLFIQ</sequence>